<proteinExistence type="inferred from homology"/>
<dbReference type="GO" id="GO:0016491">
    <property type="term" value="F:oxidoreductase activity"/>
    <property type="evidence" value="ECO:0007669"/>
    <property type="project" value="UniProtKB-UniRule"/>
</dbReference>
<reference evidence="7 8" key="1">
    <citation type="submission" date="2014-04" db="EMBL/GenBank/DDBJ databases">
        <authorList>
            <person name="Bishop-Lilly K.A."/>
            <person name="Broomall S.M."/>
            <person name="Chain P.S."/>
            <person name="Chertkov O."/>
            <person name="Coyne S.R."/>
            <person name="Daligault H.E."/>
            <person name="Davenport K.W."/>
            <person name="Erkkila T."/>
            <person name="Frey K.G."/>
            <person name="Gibbons H.S."/>
            <person name="Gu W."/>
            <person name="Jaissle J."/>
            <person name="Johnson S.L."/>
            <person name="Koroleva G.I."/>
            <person name="Ladner J.T."/>
            <person name="Lo C.-C."/>
            <person name="Minogue T.D."/>
            <person name="Munk C."/>
            <person name="Palacios G.F."/>
            <person name="Redden C.L."/>
            <person name="Rosenzweig C.N."/>
            <person name="Scholz M.B."/>
            <person name="Teshima H."/>
            <person name="Xu Y."/>
        </authorList>
    </citation>
    <scope>NUCLEOTIDE SEQUENCE [LARGE SCALE GENOMIC DNA]</scope>
    <source>
        <strain evidence="7 8">8244</strain>
    </source>
</reference>
<organism evidence="7 8">
    <name type="scientific">Paenibacillus macerans</name>
    <name type="common">Bacillus macerans</name>
    <dbReference type="NCBI Taxonomy" id="44252"/>
    <lineage>
        <taxon>Bacteria</taxon>
        <taxon>Bacillati</taxon>
        <taxon>Bacillota</taxon>
        <taxon>Bacilli</taxon>
        <taxon>Bacillales</taxon>
        <taxon>Paenibacillaceae</taxon>
        <taxon>Paenibacillus</taxon>
    </lineage>
</organism>
<evidence type="ECO:0000256" key="1">
    <source>
        <dbReference type="ARBA" id="ARBA00008366"/>
    </source>
</evidence>
<comment type="similarity">
    <text evidence="1 5">Belongs to the flavin oxidoreductase frp family.</text>
</comment>
<dbReference type="InterPro" id="IPR029479">
    <property type="entry name" value="Nitroreductase"/>
</dbReference>
<feature type="domain" description="Nitroreductase" evidence="6">
    <location>
        <begin position="12"/>
        <end position="167"/>
    </location>
</feature>
<gene>
    <name evidence="7" type="primary">nfrA1</name>
    <name evidence="7" type="ORF">DJ90_6234</name>
</gene>
<dbReference type="PANTHER" id="PTHR43425:SF2">
    <property type="entry name" value="OXYGEN-INSENSITIVE NADPH NITROREDUCTASE"/>
    <property type="match status" value="1"/>
</dbReference>
<dbReference type="InterPro" id="IPR000415">
    <property type="entry name" value="Nitroreductase-like"/>
</dbReference>
<dbReference type="SUPFAM" id="SSF55469">
    <property type="entry name" value="FMN-dependent nitroreductase-like"/>
    <property type="match status" value="1"/>
</dbReference>
<evidence type="ECO:0000256" key="3">
    <source>
        <dbReference type="ARBA" id="ARBA00022643"/>
    </source>
</evidence>
<evidence type="ECO:0000313" key="7">
    <source>
        <dbReference type="EMBL" id="KFN11642.1"/>
    </source>
</evidence>
<dbReference type="PATRIC" id="fig|44252.3.peg.427"/>
<keyword evidence="2 5" id="KW-0285">Flavoprotein</keyword>
<protein>
    <submittedName>
        <fullName evidence="7">NADPH-dependent nitro/flavin reductase</fullName>
    </submittedName>
</protein>
<dbReference type="OrthoDB" id="9775805at2"/>
<dbReference type="Gene3D" id="3.40.109.10">
    <property type="entry name" value="NADH Oxidase"/>
    <property type="match status" value="1"/>
</dbReference>
<name>A0A090ZM21_PAEMA</name>
<dbReference type="HOGENOM" id="CLU_070764_0_0_9"/>
<evidence type="ECO:0000256" key="2">
    <source>
        <dbReference type="ARBA" id="ARBA00022630"/>
    </source>
</evidence>
<keyword evidence="3 5" id="KW-0288">FMN</keyword>
<dbReference type="EMBL" id="JMQA01000007">
    <property type="protein sequence ID" value="KFN11642.1"/>
    <property type="molecule type" value="Genomic_DNA"/>
</dbReference>
<dbReference type="GeneID" id="77009799"/>
<dbReference type="AlphaFoldDB" id="A0A090ZM21"/>
<keyword evidence="8" id="KW-1185">Reference proteome</keyword>
<dbReference type="NCBIfam" id="NF008033">
    <property type="entry name" value="PRK10765.1"/>
    <property type="match status" value="1"/>
</dbReference>
<dbReference type="STRING" id="44252.DJ90_6234"/>
<dbReference type="PANTHER" id="PTHR43425">
    <property type="entry name" value="OXYGEN-INSENSITIVE NADPH NITROREDUCTASE"/>
    <property type="match status" value="1"/>
</dbReference>
<evidence type="ECO:0000313" key="8">
    <source>
        <dbReference type="Proteomes" id="UP000029278"/>
    </source>
</evidence>
<dbReference type="Proteomes" id="UP000029278">
    <property type="component" value="Unassembled WGS sequence"/>
</dbReference>
<keyword evidence="4 5" id="KW-0560">Oxidoreductase</keyword>
<accession>A0A090ZM21</accession>
<sequence>MNKSNETISLLMAHRSIRKFSGQPVSREQVETIVAAAQMASSSSNVQAYSVIAVNDPERKKTLAALCGNQAYVEQCPVFLVWCGDLSRLKNAADRHLPSQETYEGSVENFIVATVDAALAAQNAAVAAESLGLGIVYIGGIRNRSAEVAELLGLPDLVSPLFGMCLGVPDQEPGRRPRLPQEAVLHWNGYDAAREEELVAAYDETMSKYLRERTGGAKDTPWSVLIAEKLAQPSRLHMREFLQERGFELK</sequence>
<dbReference type="Pfam" id="PF00881">
    <property type="entry name" value="Nitroreductase"/>
    <property type="match status" value="1"/>
</dbReference>
<dbReference type="PIRSF" id="PIRSF005426">
    <property type="entry name" value="Frp"/>
    <property type="match status" value="1"/>
</dbReference>
<dbReference type="InterPro" id="IPR016446">
    <property type="entry name" value="Flavin_OxRdtase_Frp"/>
</dbReference>
<keyword evidence="5" id="KW-0521">NADP</keyword>
<dbReference type="CDD" id="cd02146">
    <property type="entry name" value="NfsA-like"/>
    <property type="match status" value="1"/>
</dbReference>
<evidence type="ECO:0000259" key="6">
    <source>
        <dbReference type="Pfam" id="PF00881"/>
    </source>
</evidence>
<comment type="caution">
    <text evidence="7">The sequence shown here is derived from an EMBL/GenBank/DDBJ whole genome shotgun (WGS) entry which is preliminary data.</text>
</comment>
<dbReference type="RefSeq" id="WP_036626494.1">
    <property type="nucleotide sequence ID" value="NZ_JAKOBR010000101.1"/>
</dbReference>
<evidence type="ECO:0000256" key="4">
    <source>
        <dbReference type="ARBA" id="ARBA00023002"/>
    </source>
</evidence>
<evidence type="ECO:0000256" key="5">
    <source>
        <dbReference type="PIRNR" id="PIRNR005426"/>
    </source>
</evidence>